<keyword evidence="2" id="KW-1185">Reference proteome</keyword>
<proteinExistence type="predicted"/>
<organism evidence="1 2">
    <name type="scientific">Ralstonia phage phiRSL1</name>
    <dbReference type="NCBI Taxonomy" id="1980924"/>
    <lineage>
        <taxon>Viruses</taxon>
        <taxon>Duplodnaviria</taxon>
        <taxon>Heunggongvirae</taxon>
        <taxon>Uroviricota</taxon>
        <taxon>Caudoviricetes</taxon>
        <taxon>Mieseafarmvirus</taxon>
        <taxon>Mieseafarmvirus RSL1</taxon>
    </lineage>
</organism>
<sequence>MCIAPNTTNTQTDMESIQALEVPKLRYLDDAVRFLADIKLHTTASGWKRVEFFYEKYRLLEAVEVQVSLQFPDRGGQVMGGLLTTLARLKLQAAEQLQMHLTALNEEAEANISPLASRFCLQLRSELLKMRGIGRFIASYLYRDGATFTHYIQLADVGRANHVYISCHLGEKRFIKLAHEFELPPYVAKDPGQAVVTVDDAVAAIRRLIKEEFGK</sequence>
<dbReference type="KEGG" id="vg:6369960"/>
<name>B2ZY01_9CAUD</name>
<evidence type="ECO:0000313" key="2">
    <source>
        <dbReference type="Proteomes" id="UP000001034"/>
    </source>
</evidence>
<reference evidence="1 2" key="1">
    <citation type="journal article" date="2010" name="Virology">
        <title>A jumbo phage infecting the phytopathogen Ralstonia solanacearum defines a new lineage of the Myoviridae family.</title>
        <authorList>
            <person name="Yamada T."/>
            <person name="Satoh S."/>
            <person name="Ishikawa H."/>
            <person name="Fujiwara A."/>
            <person name="Kawasaki T."/>
            <person name="Fujie M."/>
            <person name="Ogata H."/>
        </authorList>
    </citation>
    <scope>NUCLEOTIDE SEQUENCE [LARGE SCALE GENOMIC DNA]</scope>
</reference>
<dbReference type="EMBL" id="AB366653">
    <property type="protein sequence ID" value="BAG41561.1"/>
    <property type="molecule type" value="Genomic_DNA"/>
</dbReference>
<dbReference type="GeneID" id="6369960"/>
<dbReference type="Proteomes" id="UP000001034">
    <property type="component" value="Segment"/>
</dbReference>
<dbReference type="RefSeq" id="YP_001949991.1">
    <property type="nucleotide sequence ID" value="NC_010811.2"/>
</dbReference>
<accession>B2ZY01</accession>
<evidence type="ECO:0000313" key="1">
    <source>
        <dbReference type="EMBL" id="BAG41561.1"/>
    </source>
</evidence>
<protein>
    <submittedName>
        <fullName evidence="1">Uncharacterized protein</fullName>
    </submittedName>
</protein>